<dbReference type="Proteomes" id="UP000825002">
    <property type="component" value="Unassembled WGS sequence"/>
</dbReference>
<dbReference type="InterPro" id="IPR038274">
    <property type="entry name" value="Atg6/Beclin_C_sf"/>
</dbReference>
<gene>
    <name evidence="5" type="primary">BECN1</name>
    <name evidence="5" type="ORF">GZH46_01181</name>
</gene>
<name>A0ABQ7SA49_9ACAR</name>
<evidence type="ECO:0000313" key="6">
    <source>
        <dbReference type="Proteomes" id="UP000825002"/>
    </source>
</evidence>
<dbReference type="InterPro" id="IPR040455">
    <property type="entry name" value="Atg6_BARA"/>
</dbReference>
<evidence type="ECO:0000259" key="3">
    <source>
        <dbReference type="Pfam" id="PF04111"/>
    </source>
</evidence>
<proteinExistence type="inferred from homology"/>
<evidence type="ECO:0000256" key="2">
    <source>
        <dbReference type="SAM" id="Coils"/>
    </source>
</evidence>
<feature type="non-terminal residue" evidence="5">
    <location>
        <position position="1"/>
    </location>
</feature>
<feature type="domain" description="Atg6 BARA" evidence="3">
    <location>
        <begin position="256"/>
        <end position="433"/>
    </location>
</feature>
<dbReference type="InterPro" id="IPR007243">
    <property type="entry name" value="Atg6/Beclin"/>
</dbReference>
<dbReference type="PANTHER" id="PTHR12768">
    <property type="entry name" value="BECLIN 1"/>
    <property type="match status" value="1"/>
</dbReference>
<evidence type="ECO:0000313" key="5">
    <source>
        <dbReference type="EMBL" id="KAG9510281.1"/>
    </source>
</evidence>
<feature type="domain" description="Atg6/beclin coiled-coil" evidence="4">
    <location>
        <begin position="90"/>
        <end position="253"/>
    </location>
</feature>
<comment type="caution">
    <text evidence="5">The sequence shown here is derived from an EMBL/GenBank/DDBJ whole genome shotgun (WGS) entry which is preliminary data.</text>
</comment>
<evidence type="ECO:0000256" key="1">
    <source>
        <dbReference type="ARBA" id="ARBA00005965"/>
    </source>
</evidence>
<dbReference type="Pfam" id="PF17675">
    <property type="entry name" value="APG6_N"/>
    <property type="match status" value="1"/>
</dbReference>
<keyword evidence="2" id="KW-0175">Coiled coil</keyword>
<sequence length="438" mass="50792">MDSHVNFACQRCSQILKVHSTLRSLDSSTFQELCDGGNMCRGTSCGEFSHNDFCSVEDTRKIQIDEQNRQARALSRLFDILSDQSDIDHPLCVECADYVMDQMDNQLYQLEQECKENKEFMLTLQQRKQQRENVSPHLLSASPGSSYASNKDNVGIYGDNELNKATCDLEHLKKELDRLQNEEANMIKELEDVAADQAKADSKLAEQQKQLNEMKAKNDKAWHEYNHLKYTLFYLDDELMSAENQLNYVRGQLDRLRKTNVFNATFHIWHTGHFATINGFRLGRLPKFPVDWNEINAAWGQCVLLLHCLAKKINLTFQRYKLVPYGNHSFIEALDNKSRELPLYGSGGFRFIWNNKFDQAMVAFLDCLQQFKEQIEKEDSAFCLPYRMDKGRIEDTKNGYSFSIKTQFNSEEQWTKALKFMLTNLKWSLAFVASNSSE</sequence>
<dbReference type="InterPro" id="IPR041691">
    <property type="entry name" value="Atg6/beclin_CC"/>
</dbReference>
<protein>
    <submittedName>
        <fullName evidence="5">Beclin-1</fullName>
    </submittedName>
</protein>
<accession>A0ABQ7SA49</accession>
<evidence type="ECO:0000259" key="4">
    <source>
        <dbReference type="Pfam" id="PF17675"/>
    </source>
</evidence>
<dbReference type="PANTHER" id="PTHR12768:SF4">
    <property type="entry name" value="BECLIN-1"/>
    <property type="match status" value="1"/>
</dbReference>
<dbReference type="EMBL" id="JAIFTH010000186">
    <property type="protein sequence ID" value="KAG9510281.1"/>
    <property type="molecule type" value="Genomic_DNA"/>
</dbReference>
<dbReference type="Pfam" id="PF04111">
    <property type="entry name" value="APG6"/>
    <property type="match status" value="1"/>
</dbReference>
<comment type="similarity">
    <text evidence="1">Belongs to the beclin family.</text>
</comment>
<feature type="coiled-coil region" evidence="2">
    <location>
        <begin position="162"/>
        <end position="259"/>
    </location>
</feature>
<organism evidence="5 6">
    <name type="scientific">Fragariocoptes setiger</name>
    <dbReference type="NCBI Taxonomy" id="1670756"/>
    <lineage>
        <taxon>Eukaryota</taxon>
        <taxon>Metazoa</taxon>
        <taxon>Ecdysozoa</taxon>
        <taxon>Arthropoda</taxon>
        <taxon>Chelicerata</taxon>
        <taxon>Arachnida</taxon>
        <taxon>Acari</taxon>
        <taxon>Acariformes</taxon>
        <taxon>Trombidiformes</taxon>
        <taxon>Prostigmata</taxon>
        <taxon>Eupodina</taxon>
        <taxon>Eriophyoidea</taxon>
        <taxon>Phytoptidae</taxon>
        <taxon>Fragariocoptes</taxon>
    </lineage>
</organism>
<dbReference type="Gene3D" id="1.10.418.40">
    <property type="entry name" value="Autophagy protein 6/Beclin 1"/>
    <property type="match status" value="1"/>
</dbReference>
<reference evidence="5 6" key="1">
    <citation type="submission" date="2020-10" db="EMBL/GenBank/DDBJ databases">
        <authorList>
            <person name="Klimov P.B."/>
            <person name="Dyachkov S.M."/>
            <person name="Chetverikov P.E."/>
        </authorList>
    </citation>
    <scope>NUCLEOTIDE SEQUENCE [LARGE SCALE GENOMIC DNA]</scope>
    <source>
        <strain evidence="5">BMOC 18-1129-001#AD2665</strain>
        <tissue evidence="5">Entire mites</tissue>
    </source>
</reference>
<keyword evidence="6" id="KW-1185">Reference proteome</keyword>